<accession>A0ABS0TNE4</accession>
<dbReference type="Proteomes" id="UP000639004">
    <property type="component" value="Unassembled WGS sequence"/>
</dbReference>
<organism evidence="1 2">
    <name type="scientific">Serratia proteamaculans</name>
    <dbReference type="NCBI Taxonomy" id="28151"/>
    <lineage>
        <taxon>Bacteria</taxon>
        <taxon>Pseudomonadati</taxon>
        <taxon>Pseudomonadota</taxon>
        <taxon>Gammaproteobacteria</taxon>
        <taxon>Enterobacterales</taxon>
        <taxon>Yersiniaceae</taxon>
        <taxon>Serratia</taxon>
    </lineage>
</organism>
<proteinExistence type="predicted"/>
<name>A0ABS0TNE4_SERPR</name>
<protein>
    <recommendedName>
        <fullName evidence="3">DUF2971 domain-containing protein</fullName>
    </recommendedName>
</protein>
<sequence length="313" mass="36594">MISEDNNCYTRLYKRKIENDFGAEFLNSLGVSDRLFPLVYICLKHRRIPPLKRKVFVASKIEKDLLKNNRWTLLKSRIESGEDINNYISKKTRNWYEYDFLLYSCNIYHIHLRSSIKGGVGDELIYAIFQNESIYVINYGGHHDIFKPGELVEACENEWPGVHFDLEIDDSNSSTSIDNDFFKENACNPRLGFNLLKPAAFTDKKTGKMKYISNHKNTAMISYECQEGTWKLPLKCVMAFDYEEKLMRRSMQDLHSHFGTPPDSLELDLKNREYIFKVPTIRGYGDYIITKQDAPRQLTASFPCDEAEINWQL</sequence>
<evidence type="ECO:0000313" key="2">
    <source>
        <dbReference type="Proteomes" id="UP000639004"/>
    </source>
</evidence>
<evidence type="ECO:0000313" key="1">
    <source>
        <dbReference type="EMBL" id="MBI6179873.1"/>
    </source>
</evidence>
<keyword evidence="2" id="KW-1185">Reference proteome</keyword>
<dbReference type="EMBL" id="JAEHSL010000002">
    <property type="protein sequence ID" value="MBI6179873.1"/>
    <property type="molecule type" value="Genomic_DNA"/>
</dbReference>
<evidence type="ECO:0008006" key="3">
    <source>
        <dbReference type="Google" id="ProtNLM"/>
    </source>
</evidence>
<gene>
    <name evidence="1" type="ORF">JEQ07_05590</name>
</gene>
<dbReference type="RefSeq" id="WP_129938377.1">
    <property type="nucleotide sequence ID" value="NZ_CAMITK010000003.1"/>
</dbReference>
<comment type="caution">
    <text evidence="1">The sequence shown here is derived from an EMBL/GenBank/DDBJ whole genome shotgun (WGS) entry which is preliminary data.</text>
</comment>
<reference evidence="1 2" key="1">
    <citation type="submission" date="2020-12" db="EMBL/GenBank/DDBJ databases">
        <title>Enhanced detection system for hospital associated transmission using whole genome sequencing surveillance.</title>
        <authorList>
            <person name="Harrison L.H."/>
            <person name="Van Tyne D."/>
            <person name="Marsh J.W."/>
            <person name="Griffith M.P."/>
            <person name="Snyder D.J."/>
            <person name="Cooper V.S."/>
            <person name="Mustapha M."/>
        </authorList>
    </citation>
    <scope>NUCLEOTIDE SEQUENCE [LARGE SCALE GENOMIC DNA]</scope>
    <source>
        <strain evidence="1 2">SER00238</strain>
    </source>
</reference>